<reference evidence="5 7" key="2">
    <citation type="submission" date="2018-03" db="EMBL/GenBank/DDBJ databases">
        <authorList>
            <person name="Fogelqvist J."/>
        </authorList>
    </citation>
    <scope>NUCLEOTIDE SEQUENCE [LARGE SCALE GENOMIC DNA]</scope>
</reference>
<keyword evidence="1" id="KW-0479">Metal-binding</keyword>
<dbReference type="SMART" id="SM00184">
    <property type="entry name" value="RING"/>
    <property type="match status" value="1"/>
</dbReference>
<dbReference type="SUPFAM" id="SSF57850">
    <property type="entry name" value="RING/U-box"/>
    <property type="match status" value="1"/>
</dbReference>
<dbReference type="FunFam" id="3.30.40.10:FF:000388">
    <property type="entry name" value="Putative RING zinc finger domain superfamily protein"/>
    <property type="match status" value="1"/>
</dbReference>
<feature type="domain" description="RING-type" evidence="3">
    <location>
        <begin position="112"/>
        <end position="153"/>
    </location>
</feature>
<keyword evidence="1" id="KW-0863">Zinc-finger</keyword>
<feature type="compositionally biased region" description="Basic and acidic residues" evidence="2">
    <location>
        <begin position="1"/>
        <end position="12"/>
    </location>
</feature>
<keyword evidence="1" id="KW-0862">Zinc</keyword>
<dbReference type="PANTHER" id="PTHR45676:SF41">
    <property type="entry name" value="RING-H2 FINGER PROTEIN ATL66"/>
    <property type="match status" value="1"/>
</dbReference>
<dbReference type="InterPro" id="IPR001841">
    <property type="entry name" value="Znf_RING"/>
</dbReference>
<evidence type="ECO:0000256" key="2">
    <source>
        <dbReference type="SAM" id="MobiDB-lite"/>
    </source>
</evidence>
<dbReference type="Pfam" id="PF13639">
    <property type="entry name" value="zf-RING_2"/>
    <property type="match status" value="1"/>
</dbReference>
<geneLocation type="mitochondrion" evidence="5"/>
<dbReference type="EMBL" id="CDSF01000035">
    <property type="protein sequence ID" value="CEO95729.1"/>
    <property type="molecule type" value="Genomic_DNA"/>
</dbReference>
<evidence type="ECO:0000256" key="1">
    <source>
        <dbReference type="PROSITE-ProRule" id="PRU00175"/>
    </source>
</evidence>
<evidence type="ECO:0000313" key="6">
    <source>
        <dbReference type="Proteomes" id="UP000039324"/>
    </source>
</evidence>
<keyword evidence="5" id="KW-0496">Mitochondrion</keyword>
<dbReference type="Proteomes" id="UP000039324">
    <property type="component" value="Unassembled WGS sequence"/>
</dbReference>
<dbReference type="PANTHER" id="PTHR45676">
    <property type="entry name" value="RING-H2 FINGER PROTEIN ATL51-RELATED"/>
    <property type="match status" value="1"/>
</dbReference>
<dbReference type="OrthoDB" id="8062037at2759"/>
<keyword evidence="6" id="KW-1185">Reference proteome</keyword>
<dbReference type="Proteomes" id="UP000290189">
    <property type="component" value="Unassembled WGS sequence"/>
</dbReference>
<proteinExistence type="predicted"/>
<evidence type="ECO:0000313" key="4">
    <source>
        <dbReference type="EMBL" id="CEO95729.1"/>
    </source>
</evidence>
<dbReference type="InterPro" id="IPR013083">
    <property type="entry name" value="Znf_RING/FYVE/PHD"/>
</dbReference>
<evidence type="ECO:0000259" key="3">
    <source>
        <dbReference type="PROSITE" id="PS50089"/>
    </source>
</evidence>
<organism evidence="4 6">
    <name type="scientific">Plasmodiophora brassicae</name>
    <name type="common">Clubroot disease agent</name>
    <dbReference type="NCBI Taxonomy" id="37360"/>
    <lineage>
        <taxon>Eukaryota</taxon>
        <taxon>Sar</taxon>
        <taxon>Rhizaria</taxon>
        <taxon>Endomyxa</taxon>
        <taxon>Phytomyxea</taxon>
        <taxon>Plasmodiophorida</taxon>
        <taxon>Plasmodiophoridae</taxon>
        <taxon>Plasmodiophora</taxon>
    </lineage>
</organism>
<accession>A0A0G4IKP1</accession>
<protein>
    <recommendedName>
        <fullName evidence="3">RING-type domain-containing protein</fullName>
    </recommendedName>
</protein>
<feature type="region of interest" description="Disordered" evidence="2">
    <location>
        <begin position="1"/>
        <end position="34"/>
    </location>
</feature>
<dbReference type="STRING" id="37360.A0A0G4IKP1"/>
<dbReference type="GO" id="GO:0008270">
    <property type="term" value="F:zinc ion binding"/>
    <property type="evidence" value="ECO:0007669"/>
    <property type="project" value="UniProtKB-KW"/>
</dbReference>
<dbReference type="OMA" id="AACISEW"/>
<reference evidence="4 6" key="1">
    <citation type="submission" date="2015-02" db="EMBL/GenBank/DDBJ databases">
        <authorList>
            <person name="Chooi Y.-H."/>
        </authorList>
    </citation>
    <scope>NUCLEOTIDE SEQUENCE [LARGE SCALE GENOMIC DNA]</scope>
    <source>
        <strain evidence="4">E3</strain>
    </source>
</reference>
<sequence length="167" mass="18236">MQSIRSRYDRWKERRRQGRSLDAPPANQALAADPANEPAAAVVVAPPANGNARLSMPVAQAPAVEVLNVNGHQVMVFRSAQAPARKTVDPTLIPSFGFKRPEPSSSTERTSCIVCLLDFEEGDEVKLLPCLHAFHAACISEWFQQHSTCPICQQDVRAMLTQGMSLG</sequence>
<name>A0A0G4IKP1_PLABS</name>
<evidence type="ECO:0000313" key="5">
    <source>
        <dbReference type="EMBL" id="SPQ99982.1"/>
    </source>
</evidence>
<dbReference type="AlphaFoldDB" id="A0A0G4IKP1"/>
<dbReference type="PROSITE" id="PS50089">
    <property type="entry name" value="ZF_RING_2"/>
    <property type="match status" value="1"/>
</dbReference>
<dbReference type="EMBL" id="OVEO01000013">
    <property type="protein sequence ID" value="SPQ99982.1"/>
    <property type="molecule type" value="Genomic_DNA"/>
</dbReference>
<evidence type="ECO:0000313" key="7">
    <source>
        <dbReference type="Proteomes" id="UP000290189"/>
    </source>
</evidence>
<dbReference type="Gene3D" id="3.30.40.10">
    <property type="entry name" value="Zinc/RING finger domain, C3HC4 (zinc finger)"/>
    <property type="match status" value="1"/>
</dbReference>
<gene>
    <name evidence="4" type="ORF">PBRA_004442</name>
    <name evidence="5" type="ORF">PLBR_LOCUS7197</name>
</gene>